<name>A0A8X7PRC5_BRACI</name>
<accession>A0A8X7PRC5</accession>
<gene>
    <name evidence="2" type="ORF">Bca52824_075499</name>
</gene>
<sequence length="73" mass="7392">MPMTPSSSPMSPPTTTAPSPETVPDMASPPMMPGMDSSPSPGPMPPAMASPDSGAFNGKTGFDRSSKGLLLRT</sequence>
<evidence type="ECO:0000313" key="3">
    <source>
        <dbReference type="Proteomes" id="UP000886595"/>
    </source>
</evidence>
<feature type="compositionally biased region" description="Low complexity" evidence="1">
    <location>
        <begin position="1"/>
        <end position="39"/>
    </location>
</feature>
<evidence type="ECO:0000313" key="2">
    <source>
        <dbReference type="EMBL" id="KAG2256205.1"/>
    </source>
</evidence>
<dbReference type="Proteomes" id="UP000886595">
    <property type="component" value="Unassembled WGS sequence"/>
</dbReference>
<dbReference type="AlphaFoldDB" id="A0A8X7PRC5"/>
<protein>
    <submittedName>
        <fullName evidence="2">Uncharacterized protein</fullName>
    </submittedName>
</protein>
<dbReference type="EMBL" id="JAAMPC010000015">
    <property type="protein sequence ID" value="KAG2256205.1"/>
    <property type="molecule type" value="Genomic_DNA"/>
</dbReference>
<reference evidence="2 3" key="1">
    <citation type="submission" date="2020-02" db="EMBL/GenBank/DDBJ databases">
        <authorList>
            <person name="Ma Q."/>
            <person name="Huang Y."/>
            <person name="Song X."/>
            <person name="Pei D."/>
        </authorList>
    </citation>
    <scope>NUCLEOTIDE SEQUENCE [LARGE SCALE GENOMIC DNA]</scope>
    <source>
        <strain evidence="2">Sxm20200214</strain>
        <tissue evidence="2">Leaf</tissue>
    </source>
</reference>
<proteinExistence type="predicted"/>
<comment type="caution">
    <text evidence="2">The sequence shown here is derived from an EMBL/GenBank/DDBJ whole genome shotgun (WGS) entry which is preliminary data.</text>
</comment>
<organism evidence="2 3">
    <name type="scientific">Brassica carinata</name>
    <name type="common">Ethiopian mustard</name>
    <name type="synonym">Abyssinian cabbage</name>
    <dbReference type="NCBI Taxonomy" id="52824"/>
    <lineage>
        <taxon>Eukaryota</taxon>
        <taxon>Viridiplantae</taxon>
        <taxon>Streptophyta</taxon>
        <taxon>Embryophyta</taxon>
        <taxon>Tracheophyta</taxon>
        <taxon>Spermatophyta</taxon>
        <taxon>Magnoliopsida</taxon>
        <taxon>eudicotyledons</taxon>
        <taxon>Gunneridae</taxon>
        <taxon>Pentapetalae</taxon>
        <taxon>rosids</taxon>
        <taxon>malvids</taxon>
        <taxon>Brassicales</taxon>
        <taxon>Brassicaceae</taxon>
        <taxon>Brassiceae</taxon>
        <taxon>Brassica</taxon>
    </lineage>
</organism>
<keyword evidence="3" id="KW-1185">Reference proteome</keyword>
<feature type="region of interest" description="Disordered" evidence="1">
    <location>
        <begin position="1"/>
        <end position="73"/>
    </location>
</feature>
<evidence type="ECO:0000256" key="1">
    <source>
        <dbReference type="SAM" id="MobiDB-lite"/>
    </source>
</evidence>